<name>A0A841TS25_9BACL</name>
<dbReference type="EMBL" id="JACJVR010000019">
    <property type="protein sequence ID" value="MBB6690965.1"/>
    <property type="molecule type" value="Genomic_DNA"/>
</dbReference>
<reference evidence="1 2" key="1">
    <citation type="submission" date="2020-08" db="EMBL/GenBank/DDBJ databases">
        <title>Cohnella phylogeny.</title>
        <authorList>
            <person name="Dunlap C."/>
        </authorList>
    </citation>
    <scope>NUCLEOTIDE SEQUENCE [LARGE SCALE GENOMIC DNA]</scope>
    <source>
        <strain evidence="1 2">DSM 25239</strain>
    </source>
</reference>
<accession>A0A841TS25</accession>
<dbReference type="Pfam" id="PF08970">
    <property type="entry name" value="Sda"/>
    <property type="match status" value="1"/>
</dbReference>
<organism evidence="1 2">
    <name type="scientific">Cohnella xylanilytica</name>
    <dbReference type="NCBI Taxonomy" id="557555"/>
    <lineage>
        <taxon>Bacteria</taxon>
        <taxon>Bacillati</taxon>
        <taxon>Bacillota</taxon>
        <taxon>Bacilli</taxon>
        <taxon>Bacillales</taxon>
        <taxon>Paenibacillaceae</taxon>
        <taxon>Cohnella</taxon>
    </lineage>
</organism>
<dbReference type="Proteomes" id="UP000553776">
    <property type="component" value="Unassembled WGS sequence"/>
</dbReference>
<evidence type="ECO:0000313" key="2">
    <source>
        <dbReference type="Proteomes" id="UP000553776"/>
    </source>
</evidence>
<protein>
    <submittedName>
        <fullName evidence="1">Sporulation histidine kinase inhibitor Sda</fullName>
    </submittedName>
</protein>
<dbReference type="SUPFAM" id="SSF100985">
    <property type="entry name" value="Sporulation inhibitor Sda"/>
    <property type="match status" value="1"/>
</dbReference>
<evidence type="ECO:0000313" key="1">
    <source>
        <dbReference type="EMBL" id="MBB6690965.1"/>
    </source>
</evidence>
<sequence length="46" mass="5347">MTLLQDEHLIESYAEAQSLNLDPNFLDMLRSEILRRGILNLVECDN</sequence>
<proteinExistence type="predicted"/>
<dbReference type="InterPro" id="IPR036916">
    <property type="entry name" value="Sda_sf"/>
</dbReference>
<gene>
    <name evidence="1" type="primary">sda</name>
    <name evidence="1" type="ORF">H7B90_06055</name>
</gene>
<keyword evidence="2" id="KW-1185">Reference proteome</keyword>
<comment type="caution">
    <text evidence="1">The sequence shown here is derived from an EMBL/GenBank/DDBJ whole genome shotgun (WGS) entry which is preliminary data.</text>
</comment>
<dbReference type="AlphaFoldDB" id="A0A841TS25"/>
<dbReference type="InterPro" id="IPR015064">
    <property type="entry name" value="Sda"/>
</dbReference>
<dbReference type="Gene3D" id="1.10.287.1100">
    <property type="entry name" value="Sporulation inhibitor A"/>
    <property type="match status" value="1"/>
</dbReference>